<reference evidence="1 2" key="1">
    <citation type="submission" date="2019-12" db="EMBL/GenBank/DDBJ databases">
        <title>Complete genome sequence of Leuconostoc lactis strain AVN1 provides insights into metabolic potential.</title>
        <authorList>
            <person name="Besrour N."/>
            <person name="Najjari A."/>
            <person name="Fhoula I."/>
            <person name="Jaballah S."/>
            <person name="Klibi N."/>
            <person name="Ouzari H.I."/>
        </authorList>
    </citation>
    <scope>NUCLEOTIDE SEQUENCE [LARGE SCALE GENOMIC DNA]</scope>
    <source>
        <strain evidence="1 2">AVN1</strain>
    </source>
</reference>
<evidence type="ECO:0000313" key="1">
    <source>
        <dbReference type="EMBL" id="MWN21445.1"/>
    </source>
</evidence>
<dbReference type="Proteomes" id="UP000478636">
    <property type="component" value="Unassembled WGS sequence"/>
</dbReference>
<evidence type="ECO:0000313" key="2">
    <source>
        <dbReference type="Proteomes" id="UP000478636"/>
    </source>
</evidence>
<gene>
    <name evidence="1" type="ORF">GQS40_08090</name>
</gene>
<name>A0A6L7A7W3_LEULA</name>
<accession>A0A6L7A7W3</accession>
<dbReference type="AlphaFoldDB" id="A0A6L7A7W3"/>
<organism evidence="1 2">
    <name type="scientific">Leuconostoc lactis</name>
    <dbReference type="NCBI Taxonomy" id="1246"/>
    <lineage>
        <taxon>Bacteria</taxon>
        <taxon>Bacillati</taxon>
        <taxon>Bacillota</taxon>
        <taxon>Bacilli</taxon>
        <taxon>Lactobacillales</taxon>
        <taxon>Lactobacillaceae</taxon>
        <taxon>Leuconostoc</taxon>
    </lineage>
</organism>
<proteinExistence type="predicted"/>
<protein>
    <submittedName>
        <fullName evidence="1">Uncharacterized protein</fullName>
    </submittedName>
</protein>
<sequence length="54" mass="6040">MAEQQPINLNQLSSYHQQEQAAQYLKQLGDTTIRTQELTGMAQLVAHFPAGLVK</sequence>
<dbReference type="EMBL" id="WSZI01000014">
    <property type="protein sequence ID" value="MWN21445.1"/>
    <property type="molecule type" value="Genomic_DNA"/>
</dbReference>
<comment type="caution">
    <text evidence="1">The sequence shown here is derived from an EMBL/GenBank/DDBJ whole genome shotgun (WGS) entry which is preliminary data.</text>
</comment>